<dbReference type="AlphaFoldDB" id="A0A9X3Z661"/>
<dbReference type="InterPro" id="IPR010982">
    <property type="entry name" value="Lambda_DNA-bd_dom_sf"/>
</dbReference>
<dbReference type="Gene3D" id="1.10.260.40">
    <property type="entry name" value="lambda repressor-like DNA-binding domains"/>
    <property type="match status" value="1"/>
</dbReference>
<dbReference type="PROSITE" id="PS50943">
    <property type="entry name" value="HTH_CROC1"/>
    <property type="match status" value="1"/>
</dbReference>
<evidence type="ECO:0000256" key="1">
    <source>
        <dbReference type="ARBA" id="ARBA00023125"/>
    </source>
</evidence>
<dbReference type="PANTHER" id="PTHR46797:SF25">
    <property type="entry name" value="TRANSCRIPTIONAL REGULATOR"/>
    <property type="match status" value="1"/>
</dbReference>
<reference evidence="3" key="1">
    <citation type="submission" date="2022-08" db="EMBL/GenBank/DDBJ databases">
        <authorList>
            <person name="Vandamme P."/>
            <person name="Hettiarachchi A."/>
            <person name="Peeters C."/>
            <person name="Cnockaert M."/>
            <person name="Carlier A."/>
        </authorList>
    </citation>
    <scope>NUCLEOTIDE SEQUENCE</scope>
    <source>
        <strain evidence="3">LMG 31809</strain>
    </source>
</reference>
<accession>A0A9X3Z661</accession>
<feature type="domain" description="HTH cro/C1-type" evidence="2">
    <location>
        <begin position="14"/>
        <end position="68"/>
    </location>
</feature>
<evidence type="ECO:0000313" key="4">
    <source>
        <dbReference type="Proteomes" id="UP001141619"/>
    </source>
</evidence>
<evidence type="ECO:0000259" key="2">
    <source>
        <dbReference type="PROSITE" id="PS50943"/>
    </source>
</evidence>
<keyword evidence="1" id="KW-0238">DNA-binding</keyword>
<dbReference type="PANTHER" id="PTHR46797">
    <property type="entry name" value="HTH-TYPE TRANSCRIPTIONAL REGULATOR"/>
    <property type="match status" value="1"/>
</dbReference>
<organism evidence="3 4">
    <name type="scientific">Govanella unica</name>
    <dbReference type="NCBI Taxonomy" id="2975056"/>
    <lineage>
        <taxon>Bacteria</taxon>
        <taxon>Pseudomonadati</taxon>
        <taxon>Pseudomonadota</taxon>
        <taxon>Alphaproteobacteria</taxon>
        <taxon>Emcibacterales</taxon>
        <taxon>Govanellaceae</taxon>
        <taxon>Govanella</taxon>
    </lineage>
</organism>
<dbReference type="InterPro" id="IPR014710">
    <property type="entry name" value="RmlC-like_jellyroll"/>
</dbReference>
<dbReference type="Gene3D" id="2.60.120.10">
    <property type="entry name" value="Jelly Rolls"/>
    <property type="match status" value="1"/>
</dbReference>
<dbReference type="InterPro" id="IPR011051">
    <property type="entry name" value="RmlC_Cupin_sf"/>
</dbReference>
<reference evidence="3" key="2">
    <citation type="journal article" date="2023" name="Syst. Appl. Microbiol.">
        <title>Govania unica gen. nov., sp. nov., a rare biosphere bacterium that represents a novel family in the class Alphaproteobacteria.</title>
        <authorList>
            <person name="Vandamme P."/>
            <person name="Peeters C."/>
            <person name="Hettiarachchi A."/>
            <person name="Cnockaert M."/>
            <person name="Carlier A."/>
        </authorList>
    </citation>
    <scope>NUCLEOTIDE SEQUENCE</scope>
    <source>
        <strain evidence="3">LMG 31809</strain>
    </source>
</reference>
<dbReference type="SMART" id="SM00530">
    <property type="entry name" value="HTH_XRE"/>
    <property type="match status" value="1"/>
</dbReference>
<dbReference type="CDD" id="cd02209">
    <property type="entry name" value="cupin_XRE_C"/>
    <property type="match status" value="1"/>
</dbReference>
<dbReference type="CDD" id="cd00093">
    <property type="entry name" value="HTH_XRE"/>
    <property type="match status" value="1"/>
</dbReference>
<dbReference type="GO" id="GO:0005829">
    <property type="term" value="C:cytosol"/>
    <property type="evidence" value="ECO:0007669"/>
    <property type="project" value="TreeGrafter"/>
</dbReference>
<sequence length="193" mass="21598">MPKKDHSRSIGLALKARRRQLGMTLRQLATASGLSAPFLSQAERGLTTPSLVSLISLAKALDVDIHYFVEVPTGSGFVRRASNPEYIETAPNISYIRLTGSLLNQQMEGLIILVPPKLKLPTVQREGEGLYYILEGNVHFEVDDEKFILGPGDSVHFDQRHRYTMFTDDDVTARMLWVGTPPLFNQPKPRPEP</sequence>
<dbReference type="SUPFAM" id="SSF51182">
    <property type="entry name" value="RmlC-like cupins"/>
    <property type="match status" value="1"/>
</dbReference>
<comment type="caution">
    <text evidence="3">The sequence shown here is derived from an EMBL/GenBank/DDBJ whole genome shotgun (WGS) entry which is preliminary data.</text>
</comment>
<dbReference type="Pfam" id="PF07883">
    <property type="entry name" value="Cupin_2"/>
    <property type="match status" value="1"/>
</dbReference>
<dbReference type="InterPro" id="IPR050807">
    <property type="entry name" value="TransReg_Diox_bact_type"/>
</dbReference>
<evidence type="ECO:0000313" key="3">
    <source>
        <dbReference type="EMBL" id="MDA5192678.1"/>
    </source>
</evidence>
<dbReference type="GO" id="GO:0003677">
    <property type="term" value="F:DNA binding"/>
    <property type="evidence" value="ECO:0007669"/>
    <property type="project" value="UniProtKB-KW"/>
</dbReference>
<dbReference type="InterPro" id="IPR001387">
    <property type="entry name" value="Cro/C1-type_HTH"/>
</dbReference>
<gene>
    <name evidence="3" type="ORF">NYP16_01740</name>
</gene>
<dbReference type="SUPFAM" id="SSF47413">
    <property type="entry name" value="lambda repressor-like DNA-binding domains"/>
    <property type="match status" value="1"/>
</dbReference>
<name>A0A9X3Z661_9PROT</name>
<dbReference type="EMBL" id="JANWOI010000001">
    <property type="protein sequence ID" value="MDA5192678.1"/>
    <property type="molecule type" value="Genomic_DNA"/>
</dbReference>
<keyword evidence="4" id="KW-1185">Reference proteome</keyword>
<dbReference type="RefSeq" id="WP_274942382.1">
    <property type="nucleotide sequence ID" value="NZ_JANWOI010000001.1"/>
</dbReference>
<dbReference type="Proteomes" id="UP001141619">
    <property type="component" value="Unassembled WGS sequence"/>
</dbReference>
<dbReference type="GO" id="GO:0003700">
    <property type="term" value="F:DNA-binding transcription factor activity"/>
    <property type="evidence" value="ECO:0007669"/>
    <property type="project" value="TreeGrafter"/>
</dbReference>
<dbReference type="InterPro" id="IPR013096">
    <property type="entry name" value="Cupin_2"/>
</dbReference>
<dbReference type="Pfam" id="PF01381">
    <property type="entry name" value="HTH_3"/>
    <property type="match status" value="1"/>
</dbReference>
<proteinExistence type="predicted"/>
<protein>
    <submittedName>
        <fullName evidence="3">XRE family transcriptional regulator</fullName>
    </submittedName>
</protein>